<comment type="subcellular location">
    <subcellularLocation>
        <location evidence="8">Mitochondrion</location>
    </subcellularLocation>
</comment>
<dbReference type="InterPro" id="IPR036188">
    <property type="entry name" value="FAD/NAD-bd_sf"/>
</dbReference>
<dbReference type="EC" id="1.18.1.6" evidence="8"/>
<keyword evidence="5 8" id="KW-0521">NADP</keyword>
<dbReference type="Proteomes" id="UP000799436">
    <property type="component" value="Unassembled WGS sequence"/>
</dbReference>
<feature type="binding site" evidence="10">
    <location>
        <begin position="180"/>
        <end position="183"/>
    </location>
    <ligand>
        <name>NADP(+)</name>
        <dbReference type="ChEBI" id="CHEBI:58349"/>
    </ligand>
</feature>
<comment type="cofactor">
    <cofactor evidence="1 8 9">
        <name>FAD</name>
        <dbReference type="ChEBI" id="CHEBI:57692"/>
    </cofactor>
</comment>
<feature type="binding site" evidence="9">
    <location>
        <position position="421"/>
    </location>
    <ligand>
        <name>FAD</name>
        <dbReference type="ChEBI" id="CHEBI:57692"/>
    </ligand>
</feature>
<dbReference type="GO" id="GO:0005739">
    <property type="term" value="C:mitochondrion"/>
    <property type="evidence" value="ECO:0007669"/>
    <property type="project" value="UniProtKB-SubCell"/>
</dbReference>
<feature type="domain" description="FAD/NAD(P)-binding" evidence="11">
    <location>
        <begin position="31"/>
        <end position="191"/>
    </location>
</feature>
<dbReference type="SUPFAM" id="SSF51971">
    <property type="entry name" value="Nucleotide-binding domain"/>
    <property type="match status" value="1"/>
</dbReference>
<dbReference type="Gene3D" id="3.40.50.720">
    <property type="entry name" value="NAD(P)-binding Rossmann-like Domain"/>
    <property type="match status" value="1"/>
</dbReference>
<evidence type="ECO:0000256" key="6">
    <source>
        <dbReference type="ARBA" id="ARBA00023002"/>
    </source>
</evidence>
<evidence type="ECO:0000256" key="5">
    <source>
        <dbReference type="ARBA" id="ARBA00022857"/>
    </source>
</evidence>
<organism evidence="12 13">
    <name type="scientific">Teratosphaeria nubilosa</name>
    <dbReference type="NCBI Taxonomy" id="161662"/>
    <lineage>
        <taxon>Eukaryota</taxon>
        <taxon>Fungi</taxon>
        <taxon>Dikarya</taxon>
        <taxon>Ascomycota</taxon>
        <taxon>Pezizomycotina</taxon>
        <taxon>Dothideomycetes</taxon>
        <taxon>Dothideomycetidae</taxon>
        <taxon>Mycosphaerellales</taxon>
        <taxon>Teratosphaeriaceae</taxon>
        <taxon>Teratosphaeria</taxon>
    </lineage>
</organism>
<name>A0A6G1L5K2_9PEZI</name>
<dbReference type="PANTHER" id="PTHR48467">
    <property type="entry name" value="GLUTAMATE SYNTHASE 1 [NADH], CHLOROPLASTIC-LIKE"/>
    <property type="match status" value="1"/>
</dbReference>
<comment type="similarity">
    <text evidence="2 8">Belongs to the ferredoxin--NADP reductase type 1 family.</text>
</comment>
<dbReference type="InterPro" id="IPR021163">
    <property type="entry name" value="Ferredox_Rdtase_adrenod"/>
</dbReference>
<evidence type="ECO:0000256" key="1">
    <source>
        <dbReference type="ARBA" id="ARBA00001974"/>
    </source>
</evidence>
<feature type="binding site" evidence="9">
    <location>
        <begin position="428"/>
        <end position="430"/>
    </location>
    <ligand>
        <name>FAD</name>
        <dbReference type="ChEBI" id="CHEBI:57692"/>
    </ligand>
</feature>
<dbReference type="OrthoDB" id="333024at2759"/>
<proteinExistence type="inferred from homology"/>
<feature type="binding site" evidence="10">
    <location>
        <position position="428"/>
    </location>
    <ligand>
        <name>NADP(+)</name>
        <dbReference type="ChEBI" id="CHEBI:58349"/>
    </ligand>
</feature>
<evidence type="ECO:0000256" key="3">
    <source>
        <dbReference type="ARBA" id="ARBA00022630"/>
    </source>
</evidence>
<dbReference type="GO" id="GO:0016491">
    <property type="term" value="F:oxidoreductase activity"/>
    <property type="evidence" value="ECO:0007669"/>
    <property type="project" value="UniProtKB-KW"/>
</dbReference>
<dbReference type="Gene3D" id="3.50.50.60">
    <property type="entry name" value="FAD/NAD(P)-binding domain"/>
    <property type="match status" value="1"/>
</dbReference>
<keyword evidence="3 8" id="KW-0285">Flavoprotein</keyword>
<accession>A0A6G1L5K2</accession>
<evidence type="ECO:0000256" key="4">
    <source>
        <dbReference type="ARBA" id="ARBA00022827"/>
    </source>
</evidence>
<evidence type="ECO:0000256" key="9">
    <source>
        <dbReference type="PIRSR" id="PIRSR000362-1"/>
    </source>
</evidence>
<keyword evidence="6 8" id="KW-0560">Oxidoreductase</keyword>
<feature type="binding site" evidence="9">
    <location>
        <position position="105"/>
    </location>
    <ligand>
        <name>FAD</name>
        <dbReference type="ChEBI" id="CHEBI:57692"/>
    </ligand>
</feature>
<feature type="binding site" evidence="9">
    <location>
        <position position="61"/>
    </location>
    <ligand>
        <name>FAD</name>
        <dbReference type="ChEBI" id="CHEBI:57692"/>
    </ligand>
</feature>
<sequence>MQVWQWAPAVCRGGRRRALRRGYNTRQRPIQVAIVGSGPAGFYSAYRLQKKVADARIDMYEQLPVPYGLARYGVAPDHAEVKKCTETLIDVAKHPAFNFAGNVPIGNGDGQLPLKSLAPHYDAVIFAYGAGKDKKLNLPGEELRGVVSARAFVGWYNGLPEHADLAPDLTAGDTAVVIGQGNVALDVTRILVAPLDQLRTTDIAEEAVAALSKSRIREVKVVGRRGPLQAPYTIKELRELMHMPGLGFKPPPEPWDDLMGVERKKLPRQLKRIAELLEKGAKTPLDQSQKAWQLGYLRSPAAFLSSNNDTLEAVGFEQMAYNQPVSSILTGDPQADLNAIRALKVHPASPSNKTLIRAGLAFRSVGYQSTALDGMSGIGVPFDHNTGIIPNDRWGRVLSPIEGPAGPLTAKHVPGMYCAGWVKRGPTGVIASTLDDAFTTADIVARDWEEGTRFIEGERKGGWGEVRRVVEGRGIRWVGWREWERIDEVERERGRARGKVREKIRRVEEMLKVLDG</sequence>
<comment type="catalytic activity">
    <reaction evidence="7 8">
        <text>2 reduced [adrenodoxin] + NADP(+) + H(+) = 2 oxidized [adrenodoxin] + NADPH</text>
        <dbReference type="Rhea" id="RHEA:42312"/>
        <dbReference type="Rhea" id="RHEA-COMP:9998"/>
        <dbReference type="Rhea" id="RHEA-COMP:9999"/>
        <dbReference type="ChEBI" id="CHEBI:15378"/>
        <dbReference type="ChEBI" id="CHEBI:33737"/>
        <dbReference type="ChEBI" id="CHEBI:33738"/>
        <dbReference type="ChEBI" id="CHEBI:57783"/>
        <dbReference type="ChEBI" id="CHEBI:58349"/>
        <dbReference type="EC" id="1.18.1.6"/>
    </reaction>
</comment>
<keyword evidence="4 8" id="KW-0274">FAD</keyword>
<reference evidence="12" key="1">
    <citation type="journal article" date="2020" name="Stud. Mycol.">
        <title>101 Dothideomycetes genomes: a test case for predicting lifestyles and emergence of pathogens.</title>
        <authorList>
            <person name="Haridas S."/>
            <person name="Albert R."/>
            <person name="Binder M."/>
            <person name="Bloem J."/>
            <person name="Labutti K."/>
            <person name="Salamov A."/>
            <person name="Andreopoulos B."/>
            <person name="Baker S."/>
            <person name="Barry K."/>
            <person name="Bills G."/>
            <person name="Bluhm B."/>
            <person name="Cannon C."/>
            <person name="Castanera R."/>
            <person name="Culley D."/>
            <person name="Daum C."/>
            <person name="Ezra D."/>
            <person name="Gonzalez J."/>
            <person name="Henrissat B."/>
            <person name="Kuo A."/>
            <person name="Liang C."/>
            <person name="Lipzen A."/>
            <person name="Lutzoni F."/>
            <person name="Magnuson J."/>
            <person name="Mondo S."/>
            <person name="Nolan M."/>
            <person name="Ohm R."/>
            <person name="Pangilinan J."/>
            <person name="Park H.-J."/>
            <person name="Ramirez L."/>
            <person name="Alfaro M."/>
            <person name="Sun H."/>
            <person name="Tritt A."/>
            <person name="Yoshinaga Y."/>
            <person name="Zwiers L.-H."/>
            <person name="Turgeon B."/>
            <person name="Goodwin S."/>
            <person name="Spatafora J."/>
            <person name="Crous P."/>
            <person name="Grigoriev I."/>
        </authorList>
    </citation>
    <scope>NUCLEOTIDE SEQUENCE</scope>
    <source>
        <strain evidence="12">CBS 116005</strain>
    </source>
</reference>
<evidence type="ECO:0000256" key="7">
    <source>
        <dbReference type="ARBA" id="ARBA00048933"/>
    </source>
</evidence>
<dbReference type="AlphaFoldDB" id="A0A6G1L5K2"/>
<dbReference type="Pfam" id="PF07992">
    <property type="entry name" value="Pyr_redox_2"/>
    <property type="match status" value="1"/>
</dbReference>
<dbReference type="SUPFAM" id="SSF51905">
    <property type="entry name" value="FAD/NAD(P)-binding domain"/>
    <property type="match status" value="1"/>
</dbReference>
<evidence type="ECO:0000313" key="13">
    <source>
        <dbReference type="Proteomes" id="UP000799436"/>
    </source>
</evidence>
<dbReference type="InterPro" id="IPR023753">
    <property type="entry name" value="FAD/NAD-binding_dom"/>
</dbReference>
<dbReference type="PIRSF" id="PIRSF000362">
    <property type="entry name" value="FNR"/>
    <property type="match status" value="1"/>
</dbReference>
<feature type="binding site" evidence="10">
    <location>
        <position position="236"/>
    </location>
    <ligand>
        <name>NADP(+)</name>
        <dbReference type="ChEBI" id="CHEBI:58349"/>
    </ligand>
</feature>
<evidence type="ECO:0000256" key="10">
    <source>
        <dbReference type="PIRSR" id="PIRSR000362-2"/>
    </source>
</evidence>
<dbReference type="InterPro" id="IPR055275">
    <property type="entry name" value="Ferredox_Rdtase"/>
</dbReference>
<dbReference type="PRINTS" id="PR00419">
    <property type="entry name" value="ADXRDTASE"/>
</dbReference>
<dbReference type="PANTHER" id="PTHR48467:SF1">
    <property type="entry name" value="GLUTAMATE SYNTHASE 1 [NADH], CHLOROPLASTIC-LIKE"/>
    <property type="match status" value="1"/>
</dbReference>
<keyword evidence="8" id="KW-0496">Mitochondrion</keyword>
<keyword evidence="13" id="KW-1185">Reference proteome</keyword>
<feature type="binding site" evidence="9">
    <location>
        <position position="40"/>
    </location>
    <ligand>
        <name>FAD</name>
        <dbReference type="ChEBI" id="CHEBI:57692"/>
    </ligand>
</feature>
<dbReference type="EMBL" id="ML995846">
    <property type="protein sequence ID" value="KAF2768213.1"/>
    <property type="molecule type" value="Genomic_DNA"/>
</dbReference>
<evidence type="ECO:0000256" key="2">
    <source>
        <dbReference type="ARBA" id="ARBA00008312"/>
    </source>
</evidence>
<gene>
    <name evidence="12" type="ORF">EJ03DRAFT_314321</name>
</gene>
<feature type="binding site" evidence="9">
    <location>
        <position position="69"/>
    </location>
    <ligand>
        <name>FAD</name>
        <dbReference type="ChEBI" id="CHEBI:57692"/>
    </ligand>
</feature>
<evidence type="ECO:0000259" key="11">
    <source>
        <dbReference type="Pfam" id="PF07992"/>
    </source>
</evidence>
<evidence type="ECO:0000313" key="12">
    <source>
        <dbReference type="EMBL" id="KAF2768213.1"/>
    </source>
</evidence>
<protein>
    <recommendedName>
        <fullName evidence="8">NADPH:adrenodoxin oxidoreductase, mitochondrial</fullName>
        <ecNumber evidence="8">1.18.1.6</ecNumber>
    </recommendedName>
</protein>
<feature type="binding site" evidence="10">
    <location>
        <begin position="224"/>
        <end position="225"/>
    </location>
    <ligand>
        <name>NADP(+)</name>
        <dbReference type="ChEBI" id="CHEBI:58349"/>
    </ligand>
</feature>
<evidence type="ECO:0000256" key="8">
    <source>
        <dbReference type="PIRNR" id="PIRNR000362"/>
    </source>
</evidence>